<name>A0A7J6P784_PEROL</name>
<gene>
    <name evidence="1" type="ORF">FOZ60_015185</name>
</gene>
<reference evidence="1 2" key="1">
    <citation type="submission" date="2020-04" db="EMBL/GenBank/DDBJ databases">
        <title>Perkinsus olseni comparative genomics.</title>
        <authorList>
            <person name="Bogema D.R."/>
        </authorList>
    </citation>
    <scope>NUCLEOTIDE SEQUENCE [LARGE SCALE GENOMIC DNA]</scope>
    <source>
        <strain evidence="1">00978-12</strain>
    </source>
</reference>
<proteinExistence type="predicted"/>
<dbReference type="EMBL" id="JABANP010000075">
    <property type="protein sequence ID" value="KAF4691606.1"/>
    <property type="molecule type" value="Genomic_DNA"/>
</dbReference>
<comment type="caution">
    <text evidence="1">The sequence shown here is derived from an EMBL/GenBank/DDBJ whole genome shotgun (WGS) entry which is preliminary data.</text>
</comment>
<organism evidence="1 2">
    <name type="scientific">Perkinsus olseni</name>
    <name type="common">Perkinsus atlanticus</name>
    <dbReference type="NCBI Taxonomy" id="32597"/>
    <lineage>
        <taxon>Eukaryota</taxon>
        <taxon>Sar</taxon>
        <taxon>Alveolata</taxon>
        <taxon>Perkinsozoa</taxon>
        <taxon>Perkinsea</taxon>
        <taxon>Perkinsida</taxon>
        <taxon>Perkinsidae</taxon>
        <taxon>Perkinsus</taxon>
    </lineage>
</organism>
<dbReference type="Pfam" id="PF20525">
    <property type="entry name" value="DUF6740"/>
    <property type="match status" value="1"/>
</dbReference>
<dbReference type="AlphaFoldDB" id="A0A7J6P784"/>
<dbReference type="InterPro" id="IPR046628">
    <property type="entry name" value="DUF6740"/>
</dbReference>
<dbReference type="OrthoDB" id="442418at2759"/>
<dbReference type="Proteomes" id="UP000541610">
    <property type="component" value="Unassembled WGS sequence"/>
</dbReference>
<sequence length="402" mass="44745">MDDGTLTVLEDTYVAKDGQVSVVAWPSRPYQYMVYVTTPTKRTVLQIYNHKSYVIKDEAVKSSQTFGNYRTLNDDDWQYQGLVSVQGEMQALWVSTGGLPASADGKQEFDILGASEVAPNKWKLYLDKTNTTLYNIEGVGGADDTMIQHTSISYWANLTVDMTLEEAMADLYKVYDVQEHIPQPGDPGTVPYVHPLLADTHVITEETREFFQSHEPADCKPKSGEGGSPQPIDCYRITPGSSYNFFHYGTTPPGRGLHKLNKFQYPRGCKTNSKKLQVPNVCLFIDADAGPLTLELDIGVFSQDLGGAKKMFTVDGEATGQAKMLGDRKVTVSADSRVSAGAEDKSTDAAVFYDVNASNEEYKLSLWSFMSGADFEVGKKILNWRRVYHWRVEQWAIGDISL</sequence>
<evidence type="ECO:0000313" key="1">
    <source>
        <dbReference type="EMBL" id="KAF4691606.1"/>
    </source>
</evidence>
<evidence type="ECO:0000313" key="2">
    <source>
        <dbReference type="Proteomes" id="UP000541610"/>
    </source>
</evidence>
<accession>A0A7J6P784</accession>
<protein>
    <submittedName>
        <fullName evidence="1">Uncharacterized protein</fullName>
    </submittedName>
</protein>